<dbReference type="GO" id="GO:0016020">
    <property type="term" value="C:membrane"/>
    <property type="evidence" value="ECO:0007669"/>
    <property type="project" value="UniProtKB-SubCell"/>
</dbReference>
<feature type="compositionally biased region" description="Low complexity" evidence="5">
    <location>
        <begin position="138"/>
        <end position="156"/>
    </location>
</feature>
<dbReference type="OrthoDB" id="7930032at2"/>
<dbReference type="EMBL" id="FNBP01000008">
    <property type="protein sequence ID" value="SDG48489.1"/>
    <property type="molecule type" value="Genomic_DNA"/>
</dbReference>
<feature type="compositionally biased region" description="Polar residues" evidence="5">
    <location>
        <begin position="202"/>
        <end position="222"/>
    </location>
</feature>
<evidence type="ECO:0000256" key="1">
    <source>
        <dbReference type="ARBA" id="ARBA00004167"/>
    </source>
</evidence>
<dbReference type="SUPFAM" id="SSF74653">
    <property type="entry name" value="TolA/TonB C-terminal domain"/>
    <property type="match status" value="1"/>
</dbReference>
<keyword evidence="8" id="KW-1185">Reference proteome</keyword>
<feature type="domain" description="TonB C-terminal" evidence="6">
    <location>
        <begin position="233"/>
        <end position="319"/>
    </location>
</feature>
<dbReference type="NCBIfam" id="TIGR01352">
    <property type="entry name" value="tonB_Cterm"/>
    <property type="match status" value="1"/>
</dbReference>
<reference evidence="8" key="1">
    <citation type="submission" date="2016-10" db="EMBL/GenBank/DDBJ databases">
        <authorList>
            <person name="Varghese N."/>
            <person name="Submissions S."/>
        </authorList>
    </citation>
    <scope>NUCLEOTIDE SEQUENCE [LARGE SCALE GENOMIC DNA]</scope>
    <source>
        <strain evidence="8">DSM 16477</strain>
    </source>
</reference>
<feature type="region of interest" description="Disordered" evidence="5">
    <location>
        <begin position="35"/>
        <end position="241"/>
    </location>
</feature>
<evidence type="ECO:0000313" key="7">
    <source>
        <dbReference type="EMBL" id="SDG48489.1"/>
    </source>
</evidence>
<evidence type="ECO:0000256" key="4">
    <source>
        <dbReference type="ARBA" id="ARBA00023136"/>
    </source>
</evidence>
<feature type="region of interest" description="Disordered" evidence="5">
    <location>
        <begin position="300"/>
        <end position="319"/>
    </location>
</feature>
<evidence type="ECO:0000313" key="8">
    <source>
        <dbReference type="Proteomes" id="UP000199399"/>
    </source>
</evidence>
<dbReference type="Proteomes" id="UP000199399">
    <property type="component" value="Unassembled WGS sequence"/>
</dbReference>
<keyword evidence="2" id="KW-0812">Transmembrane</keyword>
<feature type="compositionally biased region" description="Low complexity" evidence="5">
    <location>
        <begin position="228"/>
        <end position="238"/>
    </location>
</feature>
<dbReference type="GO" id="GO:0055085">
    <property type="term" value="P:transmembrane transport"/>
    <property type="evidence" value="ECO:0007669"/>
    <property type="project" value="InterPro"/>
</dbReference>
<evidence type="ECO:0000256" key="5">
    <source>
        <dbReference type="SAM" id="MobiDB-lite"/>
    </source>
</evidence>
<evidence type="ECO:0000256" key="3">
    <source>
        <dbReference type="ARBA" id="ARBA00022989"/>
    </source>
</evidence>
<dbReference type="InterPro" id="IPR037682">
    <property type="entry name" value="TonB_C"/>
</dbReference>
<organism evidence="7 8">
    <name type="scientific">Sulfitobacter delicatus</name>
    <dbReference type="NCBI Taxonomy" id="218672"/>
    <lineage>
        <taxon>Bacteria</taxon>
        <taxon>Pseudomonadati</taxon>
        <taxon>Pseudomonadota</taxon>
        <taxon>Alphaproteobacteria</taxon>
        <taxon>Rhodobacterales</taxon>
        <taxon>Roseobacteraceae</taxon>
        <taxon>Sulfitobacter</taxon>
    </lineage>
</organism>
<name>A0A1G7UN06_9RHOB</name>
<dbReference type="Pfam" id="PF03544">
    <property type="entry name" value="TonB_C"/>
    <property type="match status" value="1"/>
</dbReference>
<dbReference type="STRING" id="218672.SAMN04489759_10852"/>
<sequence>MIPGSNLAKLLSLGLAAGAVLGASQWLRLDDSPKIAGGGTPAAAQLGTRFEDMSAGTLTAEPAEEITPTPAAEPVPLEAEAPQPVTAADPTPLAAQQAEPVEPLQPTAPAATPKPKATPVAPSAVTASETPVLPPVTPAATPTATASAPPTETLTAKPEDTPAPLLSQRPQRRDPKRAAEAAQKAKPKPAPKPKQTARGNAKRNNTQGAQATQNAGKSTQSGARKKAAAPSGNAAASNYPGQVMARIARAGKPRVRARGTAVIAFSVGGGGQLASARVAQSSGSSALDQAALGIIRKAAPFPRPPAGAQRNFSIRIKGR</sequence>
<feature type="compositionally biased region" description="Low complexity" evidence="5">
    <location>
        <begin position="68"/>
        <end position="84"/>
    </location>
</feature>
<evidence type="ECO:0000259" key="6">
    <source>
        <dbReference type="PROSITE" id="PS52015"/>
    </source>
</evidence>
<dbReference type="Gene3D" id="3.30.1150.10">
    <property type="match status" value="1"/>
</dbReference>
<proteinExistence type="predicted"/>
<feature type="compositionally biased region" description="Low complexity" evidence="5">
    <location>
        <begin position="107"/>
        <end position="131"/>
    </location>
</feature>
<keyword evidence="3" id="KW-1133">Transmembrane helix</keyword>
<protein>
    <submittedName>
        <fullName evidence="7">Outer membrane transport energization protein TonB</fullName>
    </submittedName>
</protein>
<dbReference type="AlphaFoldDB" id="A0A1G7UN06"/>
<dbReference type="InterPro" id="IPR006260">
    <property type="entry name" value="TonB/TolA_C"/>
</dbReference>
<comment type="subcellular location">
    <subcellularLocation>
        <location evidence="1">Membrane</location>
        <topology evidence="1">Single-pass membrane protein</topology>
    </subcellularLocation>
</comment>
<dbReference type="PROSITE" id="PS52015">
    <property type="entry name" value="TONB_CTD"/>
    <property type="match status" value="1"/>
</dbReference>
<keyword evidence="4" id="KW-0472">Membrane</keyword>
<evidence type="ECO:0000256" key="2">
    <source>
        <dbReference type="ARBA" id="ARBA00022692"/>
    </source>
</evidence>
<accession>A0A1G7UN06</accession>
<gene>
    <name evidence="7" type="ORF">SAMN04489759_10852</name>
</gene>
<dbReference type="RefSeq" id="WP_093743266.1">
    <property type="nucleotide sequence ID" value="NZ_FNBP01000008.1"/>
</dbReference>